<sequence length="60" mass="6951">MGKVYDIFRTDPSKPKLPRRAMECSEFDGFTQNHFLILPNLAFSFLDNVKMRDSLKKAAN</sequence>
<organism evidence="1">
    <name type="scientific">marine sediment metagenome</name>
    <dbReference type="NCBI Taxonomy" id="412755"/>
    <lineage>
        <taxon>unclassified sequences</taxon>
        <taxon>metagenomes</taxon>
        <taxon>ecological metagenomes</taxon>
    </lineage>
</organism>
<evidence type="ECO:0000313" key="1">
    <source>
        <dbReference type="EMBL" id="GAH58769.1"/>
    </source>
</evidence>
<name>X1HY63_9ZZZZ</name>
<dbReference type="EMBL" id="BARU01021275">
    <property type="protein sequence ID" value="GAH58769.1"/>
    <property type="molecule type" value="Genomic_DNA"/>
</dbReference>
<dbReference type="AlphaFoldDB" id="X1HY63"/>
<comment type="caution">
    <text evidence="1">The sequence shown here is derived from an EMBL/GenBank/DDBJ whole genome shotgun (WGS) entry which is preliminary data.</text>
</comment>
<reference evidence="1" key="1">
    <citation type="journal article" date="2014" name="Front. Microbiol.">
        <title>High frequency of phylogenetically diverse reductive dehalogenase-homologous genes in deep subseafloor sedimentary metagenomes.</title>
        <authorList>
            <person name="Kawai M."/>
            <person name="Futagami T."/>
            <person name="Toyoda A."/>
            <person name="Takaki Y."/>
            <person name="Nishi S."/>
            <person name="Hori S."/>
            <person name="Arai W."/>
            <person name="Tsubouchi T."/>
            <person name="Morono Y."/>
            <person name="Uchiyama I."/>
            <person name="Ito T."/>
            <person name="Fujiyama A."/>
            <person name="Inagaki F."/>
            <person name="Takami H."/>
        </authorList>
    </citation>
    <scope>NUCLEOTIDE SEQUENCE</scope>
    <source>
        <strain evidence="1">Expedition CK06-06</strain>
    </source>
</reference>
<accession>X1HY63</accession>
<protein>
    <submittedName>
        <fullName evidence="1">Uncharacterized protein</fullName>
    </submittedName>
</protein>
<proteinExistence type="predicted"/>
<gene>
    <name evidence="1" type="ORF">S03H2_34833</name>
</gene>
<feature type="non-terminal residue" evidence="1">
    <location>
        <position position="60"/>
    </location>
</feature>